<evidence type="ECO:0000256" key="6">
    <source>
        <dbReference type="ARBA" id="ARBA00022958"/>
    </source>
</evidence>
<dbReference type="Proteomes" id="UP000243650">
    <property type="component" value="Unassembled WGS sequence"/>
</dbReference>
<keyword evidence="4" id="KW-0633">Potassium transport</keyword>
<keyword evidence="8" id="KW-0406">Ion transport</keyword>
<dbReference type="AlphaFoldDB" id="A0A2P6MIH4"/>
<keyword evidence="5 10" id="KW-0812">Transmembrane</keyword>
<dbReference type="Pfam" id="PF02386">
    <property type="entry name" value="TrkH"/>
    <property type="match status" value="1"/>
</dbReference>
<keyword evidence="7 10" id="KW-1133">Transmembrane helix</keyword>
<dbReference type="NCBIfam" id="TIGR00933">
    <property type="entry name" value="2a38"/>
    <property type="match status" value="1"/>
</dbReference>
<accession>A0A2P6MIH4</accession>
<feature type="transmembrane region" description="Helical" evidence="10">
    <location>
        <begin position="72"/>
        <end position="96"/>
    </location>
</feature>
<evidence type="ECO:0000256" key="4">
    <source>
        <dbReference type="ARBA" id="ARBA00022538"/>
    </source>
</evidence>
<dbReference type="OrthoDB" id="9810952at2"/>
<reference evidence="11 12" key="1">
    <citation type="submission" date="2018-03" db="EMBL/GenBank/DDBJ databases">
        <title>Bacillus urumqiensis sp. nov., a moderately haloalkaliphilic bacterium isolated from a salt lake.</title>
        <authorList>
            <person name="Zhao B."/>
            <person name="Liao Z."/>
        </authorList>
    </citation>
    <scope>NUCLEOTIDE SEQUENCE [LARGE SCALE GENOMIC DNA]</scope>
    <source>
        <strain evidence="11 12">BZ-SZ-XJ18</strain>
    </source>
</reference>
<comment type="subcellular location">
    <subcellularLocation>
        <location evidence="1">Cell membrane</location>
        <topology evidence="1">Multi-pass membrane protein</topology>
    </subcellularLocation>
</comment>
<name>A0A2P6MIH4_ALKUR</name>
<feature type="transmembrane region" description="Helical" evidence="10">
    <location>
        <begin position="291"/>
        <end position="324"/>
    </location>
</feature>
<evidence type="ECO:0000313" key="12">
    <source>
        <dbReference type="Proteomes" id="UP000243650"/>
    </source>
</evidence>
<dbReference type="InterPro" id="IPR004772">
    <property type="entry name" value="TrkH"/>
</dbReference>
<keyword evidence="9 10" id="KW-0472">Membrane</keyword>
<feature type="transmembrane region" description="Helical" evidence="10">
    <location>
        <begin position="345"/>
        <end position="365"/>
    </location>
</feature>
<gene>
    <name evidence="11" type="ORF">C6I21_07100</name>
</gene>
<evidence type="ECO:0000256" key="9">
    <source>
        <dbReference type="ARBA" id="ARBA00023136"/>
    </source>
</evidence>
<keyword evidence="3" id="KW-1003">Cell membrane</keyword>
<feature type="transmembrane region" description="Helical" evidence="10">
    <location>
        <begin position="403"/>
        <end position="422"/>
    </location>
</feature>
<evidence type="ECO:0000256" key="5">
    <source>
        <dbReference type="ARBA" id="ARBA00022692"/>
    </source>
</evidence>
<dbReference type="PANTHER" id="PTHR32024">
    <property type="entry name" value="TRK SYSTEM POTASSIUM UPTAKE PROTEIN TRKG-RELATED"/>
    <property type="match status" value="1"/>
</dbReference>
<feature type="transmembrane region" description="Helical" evidence="10">
    <location>
        <begin position="371"/>
        <end position="391"/>
    </location>
</feature>
<organism evidence="11 12">
    <name type="scientific">Alkalicoccus urumqiensis</name>
    <name type="common">Bacillus urumqiensis</name>
    <dbReference type="NCBI Taxonomy" id="1548213"/>
    <lineage>
        <taxon>Bacteria</taxon>
        <taxon>Bacillati</taxon>
        <taxon>Bacillota</taxon>
        <taxon>Bacilli</taxon>
        <taxon>Bacillales</taxon>
        <taxon>Bacillaceae</taxon>
        <taxon>Alkalicoccus</taxon>
    </lineage>
</organism>
<dbReference type="GO" id="GO:0015379">
    <property type="term" value="F:potassium:chloride symporter activity"/>
    <property type="evidence" value="ECO:0007669"/>
    <property type="project" value="InterPro"/>
</dbReference>
<evidence type="ECO:0000256" key="8">
    <source>
        <dbReference type="ARBA" id="ARBA00023065"/>
    </source>
</evidence>
<evidence type="ECO:0000256" key="7">
    <source>
        <dbReference type="ARBA" id="ARBA00022989"/>
    </source>
</evidence>
<feature type="transmembrane region" description="Helical" evidence="10">
    <location>
        <begin position="12"/>
        <end position="33"/>
    </location>
</feature>
<evidence type="ECO:0000256" key="3">
    <source>
        <dbReference type="ARBA" id="ARBA00022475"/>
    </source>
</evidence>
<feature type="transmembrane region" description="Helical" evidence="10">
    <location>
        <begin position="123"/>
        <end position="144"/>
    </location>
</feature>
<keyword evidence="12" id="KW-1185">Reference proteome</keyword>
<keyword evidence="6" id="KW-0630">Potassium</keyword>
<feature type="transmembrane region" description="Helical" evidence="10">
    <location>
        <begin position="156"/>
        <end position="175"/>
    </location>
</feature>
<proteinExistence type="predicted"/>
<dbReference type="GO" id="GO:0005886">
    <property type="term" value="C:plasma membrane"/>
    <property type="evidence" value="ECO:0007669"/>
    <property type="project" value="UniProtKB-SubCell"/>
</dbReference>
<dbReference type="InterPro" id="IPR003445">
    <property type="entry name" value="Cat_transpt"/>
</dbReference>
<comment type="caution">
    <text evidence="11">The sequence shown here is derived from an EMBL/GenBank/DDBJ whole genome shotgun (WGS) entry which is preliminary data.</text>
</comment>
<dbReference type="PANTHER" id="PTHR32024:SF1">
    <property type="entry name" value="KTR SYSTEM POTASSIUM UPTAKE PROTEIN B"/>
    <property type="match status" value="1"/>
</dbReference>
<feature type="transmembrane region" description="Helical" evidence="10">
    <location>
        <begin position="39"/>
        <end position="60"/>
    </location>
</feature>
<sequence>MLKKRRPINPPQVLAAGFILSLFAGSLLLWLPVSVTGSIAYIDALFMAASAVTVTGLGVVDPGTTFTRFGQIVLMVLIQLGGLGFMSFAVLLVLALGKKLGLRERMLVKESFNQPTIGGMVRLAKMLLLFTAVLEGAGTVLLAIRWVPEYGLADGLFFSMFHAVSAFNNAGFSLWVENLTGYPADPLINSVISILFISGGIGFTVVYDLLHTKKFRFLSLHTKLMLSGTLVLNAGAALLFFALEYSNPETIGNLSASGKMWASYFQAVTPRTAGFNTIDISGLGMPAMTMMLVLMFIGAGSASTGSGIKLTTFLVIILAVQAYLRGKKEAVAFERRISEAAVTRALAVAVTSLLIVIAGVFLLSVTEQAPYHVLVFEVFSAFGTVGLSMGLTPELSSFGKAVVMLLMFIGRLGPLTLAFALARTEVDVVRYPKGEVFTG</sequence>
<protein>
    <submittedName>
        <fullName evidence="11">Ktr system potassium transporter B</fullName>
    </submittedName>
</protein>
<dbReference type="RefSeq" id="WP_105958745.1">
    <property type="nucleotide sequence ID" value="NZ_PVNS01000005.1"/>
</dbReference>
<evidence type="ECO:0000313" key="11">
    <source>
        <dbReference type="EMBL" id="PRO66061.1"/>
    </source>
</evidence>
<feature type="transmembrane region" description="Helical" evidence="10">
    <location>
        <begin position="222"/>
        <end position="243"/>
    </location>
</feature>
<evidence type="ECO:0000256" key="1">
    <source>
        <dbReference type="ARBA" id="ARBA00004651"/>
    </source>
</evidence>
<dbReference type="EMBL" id="PVNS01000005">
    <property type="protein sequence ID" value="PRO66061.1"/>
    <property type="molecule type" value="Genomic_DNA"/>
</dbReference>
<evidence type="ECO:0000256" key="2">
    <source>
        <dbReference type="ARBA" id="ARBA00022448"/>
    </source>
</evidence>
<evidence type="ECO:0000256" key="10">
    <source>
        <dbReference type="SAM" id="Phobius"/>
    </source>
</evidence>
<keyword evidence="2" id="KW-0813">Transport</keyword>
<feature type="transmembrane region" description="Helical" evidence="10">
    <location>
        <begin position="187"/>
        <end position="210"/>
    </location>
</feature>